<dbReference type="EMBL" id="CP046173">
    <property type="protein sequence ID" value="QIS23271.1"/>
    <property type="molecule type" value="Genomic_DNA"/>
</dbReference>
<evidence type="ECO:0000313" key="2">
    <source>
        <dbReference type="EMBL" id="QIS23271.1"/>
    </source>
</evidence>
<reference evidence="2 3" key="1">
    <citation type="journal article" date="2019" name="ACS Chem. Biol.">
        <title>Identification and Mobilization of a Cryptic Antibiotic Biosynthesis Gene Locus from a Human-Pathogenic Nocardia Isolate.</title>
        <authorList>
            <person name="Herisse M."/>
            <person name="Ishida K."/>
            <person name="Porter J.L."/>
            <person name="Howden B."/>
            <person name="Hertweck C."/>
            <person name="Stinear T.P."/>
            <person name="Pidot S.J."/>
        </authorList>
    </citation>
    <scope>NUCLEOTIDE SEQUENCE [LARGE SCALE GENOMIC DNA]</scope>
    <source>
        <strain evidence="2 3">AUSMDU00012715</strain>
    </source>
</reference>
<accession>A0A6G9ZCZ5</accession>
<feature type="compositionally biased region" description="Basic and acidic residues" evidence="1">
    <location>
        <begin position="44"/>
        <end position="61"/>
    </location>
</feature>
<evidence type="ECO:0000256" key="1">
    <source>
        <dbReference type="SAM" id="MobiDB-lite"/>
    </source>
</evidence>
<sequence>MAQRKRHTIPRVGPDAFAHPHPLRRNVPEVDPAELIRLAAASHISERNERTDDHHMTTTHDRIDTGTRELEAMRAAYEALIDLDDTARARALRWLTEVLAVSDGYHPG</sequence>
<protein>
    <submittedName>
        <fullName evidence="2">Uncharacterized protein</fullName>
    </submittedName>
</protein>
<dbReference type="RefSeq" id="WP_167490618.1">
    <property type="nucleotide sequence ID" value="NZ_CP046173.1"/>
</dbReference>
<feature type="region of interest" description="Disordered" evidence="1">
    <location>
        <begin position="42"/>
        <end position="61"/>
    </location>
</feature>
<gene>
    <name evidence="2" type="ORF">F6W96_37990</name>
</gene>
<dbReference type="Proteomes" id="UP000500953">
    <property type="component" value="Chromosome"/>
</dbReference>
<name>A0A6G9ZCZ5_9NOCA</name>
<organism evidence="2 3">
    <name type="scientific">Nocardia terpenica</name>
    <dbReference type="NCBI Taxonomy" id="455432"/>
    <lineage>
        <taxon>Bacteria</taxon>
        <taxon>Bacillati</taxon>
        <taxon>Actinomycetota</taxon>
        <taxon>Actinomycetes</taxon>
        <taxon>Mycobacteriales</taxon>
        <taxon>Nocardiaceae</taxon>
        <taxon>Nocardia</taxon>
    </lineage>
</organism>
<evidence type="ECO:0000313" key="3">
    <source>
        <dbReference type="Proteomes" id="UP000500953"/>
    </source>
</evidence>
<proteinExistence type="predicted"/>
<feature type="region of interest" description="Disordered" evidence="1">
    <location>
        <begin position="1"/>
        <end position="25"/>
    </location>
</feature>
<dbReference type="AlphaFoldDB" id="A0A6G9ZCZ5"/>